<evidence type="ECO:0000256" key="7">
    <source>
        <dbReference type="ARBA" id="ARBA00022795"/>
    </source>
</evidence>
<gene>
    <name evidence="11" type="ORF">IPL58_02275</name>
</gene>
<dbReference type="GO" id="GO:0071973">
    <property type="term" value="P:bacterial-type flagellum-dependent cell motility"/>
    <property type="evidence" value="ECO:0007669"/>
    <property type="project" value="InterPro"/>
</dbReference>
<reference evidence="11" key="1">
    <citation type="submission" date="2020-10" db="EMBL/GenBank/DDBJ databases">
        <title>Connecting structure to function with the recovery of over 1000 high-quality activated sludge metagenome-assembled genomes encoding full-length rRNA genes using long-read sequencing.</title>
        <authorList>
            <person name="Singleton C.M."/>
            <person name="Petriglieri F."/>
            <person name="Kristensen J.M."/>
            <person name="Kirkegaard R.H."/>
            <person name="Michaelsen T.Y."/>
            <person name="Andersen M.H."/>
            <person name="Karst S.M."/>
            <person name="Dueholm M.S."/>
            <person name="Nielsen P.H."/>
            <person name="Albertsen M."/>
        </authorList>
    </citation>
    <scope>NUCLEOTIDE SEQUENCE</scope>
    <source>
        <strain evidence="11">Hirt_18-Q3-R61-65_BATAC.395</strain>
    </source>
</reference>
<sequence>MSGFIPKEKLTAYQRWEVAAFDEAEAAAASRNTAIPKTTEPAPPAEPAIPLPTAEDIERIHSEAQQAGYTVGYEEGLGEARAQAEKISALVENLGHSLQQLDQDIAEELLAVAVEIAGQVLRQSLKIKPELVLPIVREAVAALPMHHGHPALFMNPADAALVRTHLGEQLAHNGWRILEDSTIEPGGCRIESGASEVDATLQTRWRRVLDAIGTTGEWLEQKP</sequence>
<keyword evidence="7" id="KW-1005">Bacterial flagellum biogenesis</keyword>
<dbReference type="EMBL" id="JADJUC010000002">
    <property type="protein sequence ID" value="MBK8523037.1"/>
    <property type="molecule type" value="Genomic_DNA"/>
</dbReference>
<feature type="domain" description="Flagellar assembly protein FliH/Type III secretion system HrpE" evidence="10">
    <location>
        <begin position="82"/>
        <end position="208"/>
    </location>
</feature>
<evidence type="ECO:0000256" key="3">
    <source>
        <dbReference type="ARBA" id="ARBA00006602"/>
    </source>
</evidence>
<evidence type="ECO:0000256" key="2">
    <source>
        <dbReference type="ARBA" id="ARBA00004496"/>
    </source>
</evidence>
<comment type="function">
    <text evidence="1">Needed for flagellar regrowth and assembly.</text>
</comment>
<keyword evidence="5" id="KW-0813">Transport</keyword>
<organism evidence="11 12">
    <name type="scientific">Candidatus Proximibacter danicus</name>
    <dbReference type="NCBI Taxonomy" id="2954365"/>
    <lineage>
        <taxon>Bacteria</taxon>
        <taxon>Pseudomonadati</taxon>
        <taxon>Pseudomonadota</taxon>
        <taxon>Betaproteobacteria</taxon>
        <taxon>Candidatus Proximibacter</taxon>
    </lineage>
</organism>
<dbReference type="SUPFAM" id="SSF160527">
    <property type="entry name" value="V-type ATPase subunit E-like"/>
    <property type="match status" value="1"/>
</dbReference>
<evidence type="ECO:0000256" key="9">
    <source>
        <dbReference type="ARBA" id="ARBA00023225"/>
    </source>
</evidence>
<dbReference type="PANTHER" id="PTHR34982:SF1">
    <property type="entry name" value="FLAGELLAR ASSEMBLY PROTEIN FLIH"/>
    <property type="match status" value="1"/>
</dbReference>
<evidence type="ECO:0000313" key="12">
    <source>
        <dbReference type="Proteomes" id="UP000886689"/>
    </source>
</evidence>
<dbReference type="GO" id="GO:0015031">
    <property type="term" value="P:protein transport"/>
    <property type="evidence" value="ECO:0007669"/>
    <property type="project" value="UniProtKB-KW"/>
</dbReference>
<name>A0A9D7K1M6_9PROT</name>
<dbReference type="Pfam" id="PF02108">
    <property type="entry name" value="FliH"/>
    <property type="match status" value="1"/>
</dbReference>
<keyword evidence="11" id="KW-0282">Flagellum</keyword>
<dbReference type="InterPro" id="IPR018035">
    <property type="entry name" value="Flagellar_FliH/T3SS_HrpE"/>
</dbReference>
<evidence type="ECO:0000313" key="11">
    <source>
        <dbReference type="EMBL" id="MBK8523037.1"/>
    </source>
</evidence>
<keyword evidence="6" id="KW-0963">Cytoplasm</keyword>
<keyword evidence="11" id="KW-0966">Cell projection</keyword>
<proteinExistence type="inferred from homology"/>
<dbReference type="InterPro" id="IPR051472">
    <property type="entry name" value="T3SS_Stator/FliH"/>
</dbReference>
<dbReference type="Proteomes" id="UP000886689">
    <property type="component" value="Unassembled WGS sequence"/>
</dbReference>
<evidence type="ECO:0000256" key="1">
    <source>
        <dbReference type="ARBA" id="ARBA00003041"/>
    </source>
</evidence>
<evidence type="ECO:0000256" key="5">
    <source>
        <dbReference type="ARBA" id="ARBA00022448"/>
    </source>
</evidence>
<dbReference type="GO" id="GO:0005829">
    <property type="term" value="C:cytosol"/>
    <property type="evidence" value="ECO:0007669"/>
    <property type="project" value="TreeGrafter"/>
</dbReference>
<dbReference type="GO" id="GO:0003774">
    <property type="term" value="F:cytoskeletal motor activity"/>
    <property type="evidence" value="ECO:0007669"/>
    <property type="project" value="InterPro"/>
</dbReference>
<dbReference type="PRINTS" id="PR01003">
    <property type="entry name" value="FLGFLIH"/>
</dbReference>
<evidence type="ECO:0000256" key="6">
    <source>
        <dbReference type="ARBA" id="ARBA00022490"/>
    </source>
</evidence>
<dbReference type="AlphaFoldDB" id="A0A9D7K1M6"/>
<accession>A0A9D7K1M6</accession>
<dbReference type="GO" id="GO:0044781">
    <property type="term" value="P:bacterial-type flagellum organization"/>
    <property type="evidence" value="ECO:0007669"/>
    <property type="project" value="UniProtKB-KW"/>
</dbReference>
<keyword evidence="9" id="KW-1006">Bacterial flagellum protein export</keyword>
<comment type="subcellular location">
    <subcellularLocation>
        <location evidence="2">Cytoplasm</location>
    </subcellularLocation>
</comment>
<evidence type="ECO:0000256" key="4">
    <source>
        <dbReference type="ARBA" id="ARBA00016507"/>
    </source>
</evidence>
<evidence type="ECO:0000259" key="10">
    <source>
        <dbReference type="Pfam" id="PF02108"/>
    </source>
</evidence>
<keyword evidence="11" id="KW-0969">Cilium</keyword>
<comment type="caution">
    <text evidence="11">The sequence shown here is derived from an EMBL/GenBank/DDBJ whole genome shotgun (WGS) entry which is preliminary data.</text>
</comment>
<dbReference type="InterPro" id="IPR000563">
    <property type="entry name" value="Flag_FliH"/>
</dbReference>
<evidence type="ECO:0000256" key="8">
    <source>
        <dbReference type="ARBA" id="ARBA00022927"/>
    </source>
</evidence>
<keyword evidence="8" id="KW-0653">Protein transport</keyword>
<dbReference type="PANTHER" id="PTHR34982">
    <property type="entry name" value="YOP PROTEINS TRANSLOCATION PROTEIN L"/>
    <property type="match status" value="1"/>
</dbReference>
<comment type="similarity">
    <text evidence="3">Belongs to the FliH family.</text>
</comment>
<protein>
    <recommendedName>
        <fullName evidence="4">Flagellar assembly protein FliH</fullName>
    </recommendedName>
</protein>
<dbReference type="GO" id="GO:0009288">
    <property type="term" value="C:bacterial-type flagellum"/>
    <property type="evidence" value="ECO:0007669"/>
    <property type="project" value="InterPro"/>
</dbReference>